<name>A0A9N9GQV9_9GLOM</name>
<reference evidence="1" key="1">
    <citation type="submission" date="2021-06" db="EMBL/GenBank/DDBJ databases">
        <authorList>
            <person name="Kallberg Y."/>
            <person name="Tangrot J."/>
            <person name="Rosling A."/>
        </authorList>
    </citation>
    <scope>NUCLEOTIDE SEQUENCE</scope>
    <source>
        <strain evidence="1">FL130A</strain>
    </source>
</reference>
<keyword evidence="2" id="KW-1185">Reference proteome</keyword>
<proteinExistence type="predicted"/>
<sequence length="82" mass="9022">MSSFPAHVINILSICVDFSESVGRVTSRILSSLVFSRNLTVDLLRRCVYYGECGIVVAKQDDNKQAAPYFSSKPSNPTTALH</sequence>
<protein>
    <submittedName>
        <fullName evidence="1">13713_t:CDS:1</fullName>
    </submittedName>
</protein>
<dbReference type="AlphaFoldDB" id="A0A9N9GQV9"/>
<gene>
    <name evidence="1" type="ORF">ALEPTO_LOCUS8907</name>
</gene>
<dbReference type="Proteomes" id="UP000789508">
    <property type="component" value="Unassembled WGS sequence"/>
</dbReference>
<organism evidence="1 2">
    <name type="scientific">Ambispora leptoticha</name>
    <dbReference type="NCBI Taxonomy" id="144679"/>
    <lineage>
        <taxon>Eukaryota</taxon>
        <taxon>Fungi</taxon>
        <taxon>Fungi incertae sedis</taxon>
        <taxon>Mucoromycota</taxon>
        <taxon>Glomeromycotina</taxon>
        <taxon>Glomeromycetes</taxon>
        <taxon>Archaeosporales</taxon>
        <taxon>Ambisporaceae</taxon>
        <taxon>Ambispora</taxon>
    </lineage>
</organism>
<dbReference type="EMBL" id="CAJVPS010005872">
    <property type="protein sequence ID" value="CAG8619547.1"/>
    <property type="molecule type" value="Genomic_DNA"/>
</dbReference>
<evidence type="ECO:0000313" key="1">
    <source>
        <dbReference type="EMBL" id="CAG8619547.1"/>
    </source>
</evidence>
<comment type="caution">
    <text evidence="1">The sequence shown here is derived from an EMBL/GenBank/DDBJ whole genome shotgun (WGS) entry which is preliminary data.</text>
</comment>
<evidence type="ECO:0000313" key="2">
    <source>
        <dbReference type="Proteomes" id="UP000789508"/>
    </source>
</evidence>
<accession>A0A9N9GQV9</accession>